<evidence type="ECO:0000313" key="1">
    <source>
        <dbReference type="EMBL" id="AAA32377.1"/>
    </source>
</evidence>
<proteinExistence type="predicted"/>
<protein>
    <submittedName>
        <fullName evidence="1">Bacteriophage Mu left end</fullName>
    </submittedName>
</protein>
<organism evidence="1">
    <name type="scientific">Escherichia phage Mu</name>
    <name type="common">Bacteriophage Mu</name>
    <dbReference type="NCBI Taxonomy" id="2681603"/>
    <lineage>
        <taxon>Viruses</taxon>
        <taxon>Duplodnaviria</taxon>
        <taxon>Heunggongvirae</taxon>
        <taxon>Uroviricota</taxon>
        <taxon>Caudoviricetes</taxon>
        <taxon>Muvirus</taxon>
        <taxon>Muvirus mu</taxon>
    </lineage>
</organism>
<name>Q38470_BPMU</name>
<reference evidence="1" key="3">
    <citation type="journal article" date="1992" name="Mol. Microbiol.">
        <title>Stabilization of bacteriophage Mu repressor-operator complexes by the Escherichia coli integration host factor protein.</title>
        <authorList>
            <person name="Gama M.J."/>
            <person name="Toussaint A."/>
            <person name="Higgins N.P."/>
        </authorList>
    </citation>
    <scope>NUCLEOTIDE SEQUENCE [LARGE SCALE GENOMIC DNA]</scope>
</reference>
<reference evidence="1" key="1">
    <citation type="book" date="1987" name="Phage Mu" publisher="Cold Spring Harbor Laboratory" city="CSH, NY">
        <title>Sequence of the left end of Mu.</title>
        <editorList>
            <person name="Symonds N."/>
            <person name="Toussaint A."/>
            <person name="van de Putte P."/>
            <person name="Howe M.M."/>
        </editorList>
        <authorList>
            <person name="Priess H."/>
            <person name="Brauer B."/>
            <person name="Schmidt C."/>
            <person name="Kamp D."/>
        </authorList>
    </citation>
    <scope>NUCLEOTIDE SEQUENCE</scope>
</reference>
<organismHost>
    <name type="scientific">Enterobacteriaceae</name>
    <name type="common">enterobacteria</name>
    <dbReference type="NCBI Taxonomy" id="543"/>
</organismHost>
<reference evidence="1" key="2">
    <citation type="journal article" date="1992" name="Mol. Microbiol.">
        <title>Escherichia coli integration host factor stabilizes bacteriophage Mu repressor interactions with operator DNA in vitro.</title>
        <authorList>
            <person name="Alazard R."/>
            <person name="Betermier M."/>
            <person name="Chandler M."/>
        </authorList>
    </citation>
    <scope>NUCLEOTIDE SEQUENCE [LARGE SCALE GENOMIC DNA]</scope>
</reference>
<dbReference type="EMBL" id="M64097">
    <property type="protein sequence ID" value="AAA32377.1"/>
    <property type="molecule type" value="Genomic_DNA"/>
</dbReference>
<dbReference type="Proteomes" id="UP000401936">
    <property type="component" value="Segment"/>
</dbReference>
<accession>Q38470</accession>
<sequence>MRNNLLSFFGGHRHHIVFNSFPPLDTFLFLLRPALNICSIVNTSNRSRHTISSHNFLRRTPN</sequence>